<keyword evidence="1" id="KW-0472">Membrane</keyword>
<organism evidence="2 3">
    <name type="scientific">Prorocentrum cordatum</name>
    <dbReference type="NCBI Taxonomy" id="2364126"/>
    <lineage>
        <taxon>Eukaryota</taxon>
        <taxon>Sar</taxon>
        <taxon>Alveolata</taxon>
        <taxon>Dinophyceae</taxon>
        <taxon>Prorocentrales</taxon>
        <taxon>Prorocentraceae</taxon>
        <taxon>Prorocentrum</taxon>
    </lineage>
</organism>
<dbReference type="Proteomes" id="UP001189429">
    <property type="component" value="Unassembled WGS sequence"/>
</dbReference>
<keyword evidence="1" id="KW-0812">Transmembrane</keyword>
<feature type="non-terminal residue" evidence="2">
    <location>
        <position position="1"/>
    </location>
</feature>
<evidence type="ECO:0000313" key="2">
    <source>
        <dbReference type="EMBL" id="CAK0888630.1"/>
    </source>
</evidence>
<evidence type="ECO:0000313" key="3">
    <source>
        <dbReference type="Proteomes" id="UP001189429"/>
    </source>
</evidence>
<feature type="transmembrane region" description="Helical" evidence="1">
    <location>
        <begin position="66"/>
        <end position="85"/>
    </location>
</feature>
<keyword evidence="1" id="KW-1133">Transmembrane helix</keyword>
<gene>
    <name evidence="2" type="ORF">PCOR1329_LOCUS69380</name>
</gene>
<sequence length="118" mass="12538">APVAALHGQVWDCPVVEKYALQPQPAKKVDFIFRAEAPALMPAQLVKATGIVCTCGAAAFTSPGAVVAGFSVMFLSSFFLCLFAVSLRRLGLRRLAAMYMQLQLQGASLLACFLTLGT</sequence>
<comment type="caution">
    <text evidence="2">The sequence shown here is derived from an EMBL/GenBank/DDBJ whole genome shotgun (WGS) entry which is preliminary data.</text>
</comment>
<evidence type="ECO:0000256" key="1">
    <source>
        <dbReference type="SAM" id="Phobius"/>
    </source>
</evidence>
<keyword evidence="3" id="KW-1185">Reference proteome</keyword>
<name>A0ABN9WPR7_9DINO</name>
<dbReference type="EMBL" id="CAUYUJ010019105">
    <property type="protein sequence ID" value="CAK0888630.1"/>
    <property type="molecule type" value="Genomic_DNA"/>
</dbReference>
<reference evidence="2" key="1">
    <citation type="submission" date="2023-10" db="EMBL/GenBank/DDBJ databases">
        <authorList>
            <person name="Chen Y."/>
            <person name="Shah S."/>
            <person name="Dougan E. K."/>
            <person name="Thang M."/>
            <person name="Chan C."/>
        </authorList>
    </citation>
    <scope>NUCLEOTIDE SEQUENCE [LARGE SCALE GENOMIC DNA]</scope>
</reference>
<protein>
    <recommendedName>
        <fullName evidence="4">Vesicle transport protein</fullName>
    </recommendedName>
</protein>
<proteinExistence type="predicted"/>
<evidence type="ECO:0008006" key="4">
    <source>
        <dbReference type="Google" id="ProtNLM"/>
    </source>
</evidence>
<accession>A0ABN9WPR7</accession>